<reference evidence="9" key="1">
    <citation type="submission" date="2019-11" db="EMBL/GenBank/DDBJ databases">
        <authorList>
            <person name="Feng L."/>
        </authorList>
    </citation>
    <scope>NUCLEOTIDE SEQUENCE</scope>
    <source>
        <strain evidence="9">CTertiumLFYP3</strain>
    </source>
</reference>
<dbReference type="RefSeq" id="WP_156624508.1">
    <property type="nucleotide sequence ID" value="NZ_CACRTO010000005.1"/>
</dbReference>
<evidence type="ECO:0000256" key="3">
    <source>
        <dbReference type="ARBA" id="ARBA00022448"/>
    </source>
</evidence>
<dbReference type="EMBL" id="CACRTO010000005">
    <property type="protein sequence ID" value="VYT68097.1"/>
    <property type="molecule type" value="Genomic_DNA"/>
</dbReference>
<organism evidence="9">
    <name type="scientific">Clostridium tertium</name>
    <dbReference type="NCBI Taxonomy" id="1559"/>
    <lineage>
        <taxon>Bacteria</taxon>
        <taxon>Bacillati</taxon>
        <taxon>Bacillota</taxon>
        <taxon>Clostridia</taxon>
        <taxon>Eubacteriales</taxon>
        <taxon>Clostridiaceae</taxon>
        <taxon>Clostridium</taxon>
    </lineage>
</organism>
<sequence>MERKRGYLNDGLEETFLEENLYSESRITYFKNGFKDGIPIALGYIAVSFTFGIAAKKAGLTVFQAVLMSITNLTSAGQFAGVGLIAASASYFEMIITQLVINMRYCLMSCTLSQKLDKDVPLIHRFLIATGITDEIFGVSACTEGKLSPYYAYGLFSVAMPGWALGTLLGGISGSIFPPRVLSALGVALYGMFIAIIVPPAKENRNILIVVFASMILSFVFTKLPILNEISSGFRIIILTILIAGAAAILFPIKEDNNEE</sequence>
<feature type="transmembrane region" description="Helical" evidence="8">
    <location>
        <begin position="207"/>
        <end position="226"/>
    </location>
</feature>
<name>A0A6N2YPY4_9CLOT</name>
<dbReference type="AlphaFoldDB" id="A0A6N2YPY4"/>
<evidence type="ECO:0000313" key="9">
    <source>
        <dbReference type="EMBL" id="VYT68097.1"/>
    </source>
</evidence>
<keyword evidence="3" id="KW-0813">Transport</keyword>
<dbReference type="GO" id="GO:1903785">
    <property type="term" value="P:L-valine transmembrane transport"/>
    <property type="evidence" value="ECO:0007669"/>
    <property type="project" value="TreeGrafter"/>
</dbReference>
<dbReference type="Pfam" id="PF03591">
    <property type="entry name" value="AzlC"/>
    <property type="match status" value="1"/>
</dbReference>
<keyword evidence="5 8" id="KW-0812">Transmembrane</keyword>
<evidence type="ECO:0000256" key="7">
    <source>
        <dbReference type="ARBA" id="ARBA00023136"/>
    </source>
</evidence>
<dbReference type="GO" id="GO:0005886">
    <property type="term" value="C:plasma membrane"/>
    <property type="evidence" value="ECO:0007669"/>
    <property type="project" value="UniProtKB-SubCell"/>
</dbReference>
<comment type="similarity">
    <text evidence="2">Belongs to the AzlC family.</text>
</comment>
<feature type="transmembrane region" description="Helical" evidence="8">
    <location>
        <begin position="79"/>
        <end position="101"/>
    </location>
</feature>
<feature type="transmembrane region" description="Helical" evidence="8">
    <location>
        <begin position="181"/>
        <end position="201"/>
    </location>
</feature>
<evidence type="ECO:0000256" key="6">
    <source>
        <dbReference type="ARBA" id="ARBA00022989"/>
    </source>
</evidence>
<accession>A0A6N2YPY4</accession>
<keyword evidence="4" id="KW-1003">Cell membrane</keyword>
<keyword evidence="7 8" id="KW-0472">Membrane</keyword>
<evidence type="ECO:0000256" key="5">
    <source>
        <dbReference type="ARBA" id="ARBA00022692"/>
    </source>
</evidence>
<keyword evidence="6 8" id="KW-1133">Transmembrane helix</keyword>
<dbReference type="PANTHER" id="PTHR34979">
    <property type="entry name" value="INNER MEMBRANE PROTEIN YGAZ"/>
    <property type="match status" value="1"/>
</dbReference>
<feature type="transmembrane region" description="Helical" evidence="8">
    <location>
        <begin position="233"/>
        <end position="253"/>
    </location>
</feature>
<feature type="transmembrane region" description="Helical" evidence="8">
    <location>
        <begin position="151"/>
        <end position="169"/>
    </location>
</feature>
<protein>
    <submittedName>
        <fullName evidence="9">Inner membrane protein YgaZ</fullName>
    </submittedName>
</protein>
<proteinExistence type="inferred from homology"/>
<dbReference type="PANTHER" id="PTHR34979:SF1">
    <property type="entry name" value="INNER MEMBRANE PROTEIN YGAZ"/>
    <property type="match status" value="1"/>
</dbReference>
<evidence type="ECO:0000256" key="1">
    <source>
        <dbReference type="ARBA" id="ARBA00004651"/>
    </source>
</evidence>
<evidence type="ECO:0000256" key="2">
    <source>
        <dbReference type="ARBA" id="ARBA00010735"/>
    </source>
</evidence>
<evidence type="ECO:0000256" key="8">
    <source>
        <dbReference type="SAM" id="Phobius"/>
    </source>
</evidence>
<gene>
    <name evidence="9" type="primary">ygaZ_1</name>
    <name evidence="9" type="ORF">CTLFYP3_00422</name>
</gene>
<feature type="transmembrane region" description="Helical" evidence="8">
    <location>
        <begin position="41"/>
        <end position="67"/>
    </location>
</feature>
<evidence type="ECO:0000256" key="4">
    <source>
        <dbReference type="ARBA" id="ARBA00022475"/>
    </source>
</evidence>
<comment type="subcellular location">
    <subcellularLocation>
        <location evidence="1">Cell membrane</location>
        <topology evidence="1">Multi-pass membrane protein</topology>
    </subcellularLocation>
</comment>
<dbReference type="InterPro" id="IPR011606">
    <property type="entry name" value="Brnchd-chn_aa_trnsp_permease"/>
</dbReference>